<protein>
    <recommendedName>
        <fullName evidence="1">Type II secretion system protein GspE N-terminal domain-containing protein</fullName>
    </recommendedName>
</protein>
<proteinExistence type="predicted"/>
<dbReference type="InterPro" id="IPR007831">
    <property type="entry name" value="T2SS_GspE_N"/>
</dbReference>
<evidence type="ECO:0000313" key="2">
    <source>
        <dbReference type="EMBL" id="PID56354.1"/>
    </source>
</evidence>
<dbReference type="PANTHER" id="PTHR30258:SF1">
    <property type="entry name" value="PROTEIN TRANSPORT PROTEIN HOFB HOMOLOG"/>
    <property type="match status" value="1"/>
</dbReference>
<dbReference type="InterPro" id="IPR037257">
    <property type="entry name" value="T2SS_E_N_sf"/>
</dbReference>
<comment type="caution">
    <text evidence="2">The sequence shown here is derived from an EMBL/GenBank/DDBJ whole genome shotgun (WGS) entry which is preliminary data.</text>
</comment>
<organism evidence="2 3">
    <name type="scientific">candidate division KSB3 bacterium</name>
    <dbReference type="NCBI Taxonomy" id="2044937"/>
    <lineage>
        <taxon>Bacteria</taxon>
        <taxon>candidate division KSB3</taxon>
    </lineage>
</organism>
<dbReference type="Proteomes" id="UP000229740">
    <property type="component" value="Unassembled WGS sequence"/>
</dbReference>
<dbReference type="SUPFAM" id="SSF160246">
    <property type="entry name" value="EspE N-terminal domain-like"/>
    <property type="match status" value="2"/>
</dbReference>
<dbReference type="EMBL" id="PDPS01000035">
    <property type="protein sequence ID" value="PID56354.1"/>
    <property type="molecule type" value="Genomic_DNA"/>
</dbReference>
<dbReference type="PANTHER" id="PTHR30258">
    <property type="entry name" value="TYPE II SECRETION SYSTEM PROTEIN GSPE-RELATED"/>
    <property type="match status" value="1"/>
</dbReference>
<reference evidence="2 3" key="1">
    <citation type="submission" date="2017-10" db="EMBL/GenBank/DDBJ databases">
        <title>Novel microbial diversity and functional potential in the marine mammal oral microbiome.</title>
        <authorList>
            <person name="Dudek N.K."/>
            <person name="Sun C.L."/>
            <person name="Burstein D."/>
            <person name="Kantor R.S."/>
            <person name="Aliaga Goltsman D.S."/>
            <person name="Bik E.M."/>
            <person name="Thomas B.C."/>
            <person name="Banfield J.F."/>
            <person name="Relman D.A."/>
        </authorList>
    </citation>
    <scope>NUCLEOTIDE SEQUENCE [LARGE SCALE GENOMIC DNA]</scope>
    <source>
        <strain evidence="2">DOLZORAL124_49_17</strain>
    </source>
</reference>
<dbReference type="GO" id="GO:0016887">
    <property type="term" value="F:ATP hydrolysis activity"/>
    <property type="evidence" value="ECO:0007669"/>
    <property type="project" value="TreeGrafter"/>
</dbReference>
<dbReference type="AlphaFoldDB" id="A0A2G6E2Q6"/>
<evidence type="ECO:0000313" key="3">
    <source>
        <dbReference type="Proteomes" id="UP000229740"/>
    </source>
</evidence>
<feature type="domain" description="Type II secretion system protein GspE N-terminal" evidence="1">
    <location>
        <begin position="241"/>
        <end position="324"/>
    </location>
</feature>
<name>A0A2G6E2Q6_9BACT</name>
<dbReference type="Pfam" id="PF05157">
    <property type="entry name" value="MshEN"/>
    <property type="match status" value="2"/>
</dbReference>
<evidence type="ECO:0000259" key="1">
    <source>
        <dbReference type="Pfam" id="PF05157"/>
    </source>
</evidence>
<sequence length="326" mass="36747">MVDIRAERARMSMRRRLGEYLVDAGVLSETQLKEALALQEEQHGFLGQILIEQGWITDKQLCQVISQAMNINCVSIDSVLISEEVISLISNSLAVTCQILPLFVHNNILYLAMENPRDTGVIQLVEYETRMQVKPLMAPLCQLNEAIAAYYHVDDTDKREPTGHSGTCDIDITPHITREIGFGQRKRLGNILVEAGLLTDEQLKHALELQKRRKGFLGKMLVDIGWISEDELCQALSDTLQIESVDLNEVHIDLQARKYVTDSLAASSNIFPLFTEGDTLYIAMENPLDSGVVLYLNYLTQKEIEPLVAPPHQIRALIQKYYPSVL</sequence>
<gene>
    <name evidence="2" type="ORF">CSB45_11770</name>
</gene>
<dbReference type="Gene3D" id="3.30.300.160">
    <property type="entry name" value="Type II secretion system, protein E, N-terminal domain"/>
    <property type="match status" value="2"/>
</dbReference>
<dbReference type="Gene3D" id="1.10.40.70">
    <property type="match status" value="1"/>
</dbReference>
<accession>A0A2G6E2Q6</accession>
<feature type="domain" description="Type II secretion system protein GspE N-terminal" evidence="1">
    <location>
        <begin position="71"/>
        <end position="155"/>
    </location>
</feature>
<dbReference type="GO" id="GO:0005886">
    <property type="term" value="C:plasma membrane"/>
    <property type="evidence" value="ECO:0007669"/>
    <property type="project" value="TreeGrafter"/>
</dbReference>